<dbReference type="EMBL" id="JPGN01000075">
    <property type="protein sequence ID" value="KFI18692.1"/>
    <property type="molecule type" value="Genomic_DNA"/>
</dbReference>
<keyword evidence="1" id="KW-0472">Membrane</keyword>
<dbReference type="Proteomes" id="UP000028839">
    <property type="component" value="Unassembled WGS sequence"/>
</dbReference>
<comment type="function">
    <text evidence="1">Could be involved in insertion of integral membrane proteins into the membrane.</text>
</comment>
<comment type="caution">
    <text evidence="2">The sequence shown here is derived from an EMBL/GenBank/DDBJ whole genome shotgun (WGS) entry which is preliminary data.</text>
</comment>
<dbReference type="HOGENOM" id="CLU_144811_6_1_6"/>
<dbReference type="PANTHER" id="PTHR33383">
    <property type="entry name" value="MEMBRANE PROTEIN INSERTION EFFICIENCY FACTOR-RELATED"/>
    <property type="match status" value="1"/>
</dbReference>
<dbReference type="AlphaFoldDB" id="A0A0E2ZK74"/>
<sequence>MKNILLSLIIFYRYALSPFMGNHCRYYPSCSVYTQEAIQRYGGFRGGWLGLRRLLRCHPFCPGGIDQVPEIAKWRSKS</sequence>
<evidence type="ECO:0000256" key="1">
    <source>
        <dbReference type="HAMAP-Rule" id="MF_00386"/>
    </source>
</evidence>
<dbReference type="OrthoDB" id="9801753at2"/>
<name>A0A0E2ZK74_9GAMM</name>
<dbReference type="NCBIfam" id="TIGR00278">
    <property type="entry name" value="membrane protein insertion efficiency factor YidD"/>
    <property type="match status" value="1"/>
</dbReference>
<gene>
    <name evidence="2" type="ORF">IB75_12970</name>
</gene>
<accession>A0A0E2ZK74</accession>
<reference evidence="2 3" key="1">
    <citation type="submission" date="2014-07" db="EMBL/GenBank/DDBJ databases">
        <title>Comparative analysis of Nitrosococcus oceani genome inventories of strains from Pacific and Atlantic gyres.</title>
        <authorList>
            <person name="Lim C.K."/>
            <person name="Wang L."/>
            <person name="Sayavedra-Soto L.A."/>
            <person name="Klotz M.G."/>
        </authorList>
    </citation>
    <scope>NUCLEOTIDE SEQUENCE [LARGE SCALE GENOMIC DNA]</scope>
    <source>
        <strain evidence="2 3">C-27</strain>
    </source>
</reference>
<protein>
    <recommendedName>
        <fullName evidence="1">Putative membrane protein insertion efficiency factor</fullName>
    </recommendedName>
</protein>
<proteinExistence type="inferred from homology"/>
<dbReference type="InterPro" id="IPR002696">
    <property type="entry name" value="Membr_insert_effic_factor_YidD"/>
</dbReference>
<dbReference type="PANTHER" id="PTHR33383:SF1">
    <property type="entry name" value="MEMBRANE PROTEIN INSERTION EFFICIENCY FACTOR-RELATED"/>
    <property type="match status" value="1"/>
</dbReference>
<keyword evidence="1" id="KW-1003">Cell membrane</keyword>
<comment type="subcellular location">
    <subcellularLocation>
        <location evidence="1">Cell membrane</location>
        <topology evidence="1">Peripheral membrane protein</topology>
        <orientation evidence="1">Cytoplasmic side</orientation>
    </subcellularLocation>
</comment>
<evidence type="ECO:0000313" key="2">
    <source>
        <dbReference type="EMBL" id="KFI18692.1"/>
    </source>
</evidence>
<dbReference type="GO" id="GO:0005886">
    <property type="term" value="C:plasma membrane"/>
    <property type="evidence" value="ECO:0007669"/>
    <property type="project" value="UniProtKB-SubCell"/>
</dbReference>
<dbReference type="Pfam" id="PF01809">
    <property type="entry name" value="YidD"/>
    <property type="match status" value="1"/>
</dbReference>
<evidence type="ECO:0000313" key="3">
    <source>
        <dbReference type="Proteomes" id="UP000028839"/>
    </source>
</evidence>
<comment type="similarity">
    <text evidence="1">Belongs to the UPF0161 family.</text>
</comment>
<organism evidence="2 3">
    <name type="scientific">Nitrosococcus oceani C-27</name>
    <dbReference type="NCBI Taxonomy" id="314279"/>
    <lineage>
        <taxon>Bacteria</taxon>
        <taxon>Pseudomonadati</taxon>
        <taxon>Pseudomonadota</taxon>
        <taxon>Gammaproteobacteria</taxon>
        <taxon>Chromatiales</taxon>
        <taxon>Chromatiaceae</taxon>
        <taxon>Nitrosococcus</taxon>
    </lineage>
</organism>
<dbReference type="SMART" id="SM01234">
    <property type="entry name" value="Haemolytic"/>
    <property type="match status" value="1"/>
</dbReference>
<dbReference type="HAMAP" id="MF_00386">
    <property type="entry name" value="UPF0161_YidD"/>
    <property type="match status" value="1"/>
</dbReference>